<evidence type="ECO:0000313" key="3">
    <source>
        <dbReference type="Proteomes" id="UP000305681"/>
    </source>
</evidence>
<comment type="caution">
    <text evidence="2">The sequence shown here is derived from an EMBL/GenBank/DDBJ whole genome shotgun (WGS) entry which is preliminary data.</text>
</comment>
<gene>
    <name evidence="2" type="ORF">FHI69_01780</name>
</gene>
<organism evidence="2 3">
    <name type="scientific">Janthinobacterium lividum</name>
    <dbReference type="NCBI Taxonomy" id="29581"/>
    <lineage>
        <taxon>Bacteria</taxon>
        <taxon>Pseudomonadati</taxon>
        <taxon>Pseudomonadota</taxon>
        <taxon>Betaproteobacteria</taxon>
        <taxon>Burkholderiales</taxon>
        <taxon>Oxalobacteraceae</taxon>
        <taxon>Janthinobacterium</taxon>
    </lineage>
</organism>
<feature type="compositionally biased region" description="Basic and acidic residues" evidence="1">
    <location>
        <begin position="7"/>
        <end position="34"/>
    </location>
</feature>
<protein>
    <submittedName>
        <fullName evidence="2">Uncharacterized protein</fullName>
    </submittedName>
</protein>
<evidence type="ECO:0000313" key="2">
    <source>
        <dbReference type="EMBL" id="TNC78053.1"/>
    </source>
</evidence>
<dbReference type="EMBL" id="VDGE01000001">
    <property type="protein sequence ID" value="TNC78053.1"/>
    <property type="molecule type" value="Genomic_DNA"/>
</dbReference>
<dbReference type="Proteomes" id="UP000305681">
    <property type="component" value="Unassembled WGS sequence"/>
</dbReference>
<dbReference type="AlphaFoldDB" id="A0A377RV63"/>
<proteinExistence type="predicted"/>
<sequence length="116" mass="12887">MPVGASPKREREFKKLERDFKQEGRYPGREEEVAARIVNKQRAQSGETKEAQERKKAGGAASDASSPDLPIAGYQQLTVAQIRDKLDGLSAAQRRRLRVYEAAHKKRKGVLQALGA</sequence>
<name>A0A377RV63_9BURK</name>
<reference evidence="2 3" key="1">
    <citation type="submission" date="2019-06" db="EMBL/GenBank/DDBJ databases">
        <title>Genome sequence of Janthinobacterium lividum UCD_MED1.</title>
        <authorList>
            <person name="De Leon M.E."/>
            <person name="Jospin G."/>
        </authorList>
    </citation>
    <scope>NUCLEOTIDE SEQUENCE [LARGE SCALE GENOMIC DNA]</scope>
    <source>
        <strain evidence="2 3">UCD_MED1</strain>
    </source>
</reference>
<feature type="region of interest" description="Disordered" evidence="1">
    <location>
        <begin position="1"/>
        <end position="69"/>
    </location>
</feature>
<feature type="compositionally biased region" description="Basic and acidic residues" evidence="1">
    <location>
        <begin position="47"/>
        <end position="56"/>
    </location>
</feature>
<dbReference type="RefSeq" id="WP_128143121.1">
    <property type="nucleotide sequence ID" value="NZ_UGJG01000004.1"/>
</dbReference>
<evidence type="ECO:0000256" key="1">
    <source>
        <dbReference type="SAM" id="MobiDB-lite"/>
    </source>
</evidence>
<accession>A0A377RV63</accession>